<dbReference type="Gene3D" id="3.20.20.450">
    <property type="entry name" value="EAL domain"/>
    <property type="match status" value="1"/>
</dbReference>
<dbReference type="PANTHER" id="PTHR33121">
    <property type="entry name" value="CYCLIC DI-GMP PHOSPHODIESTERASE PDEF"/>
    <property type="match status" value="1"/>
</dbReference>
<dbReference type="CDD" id="cd01948">
    <property type="entry name" value="EAL"/>
    <property type="match status" value="1"/>
</dbReference>
<dbReference type="EMBL" id="VWXX01000005">
    <property type="protein sequence ID" value="KAA6186335.1"/>
    <property type="molecule type" value="Genomic_DNA"/>
</dbReference>
<dbReference type="Proteomes" id="UP000322981">
    <property type="component" value="Unassembled WGS sequence"/>
</dbReference>
<gene>
    <name evidence="2" type="ORF">F2Q65_05950</name>
</gene>
<proteinExistence type="predicted"/>
<accession>A0A5M8FSA7</accession>
<dbReference type="InterPro" id="IPR035919">
    <property type="entry name" value="EAL_sf"/>
</dbReference>
<dbReference type="SMART" id="SM00052">
    <property type="entry name" value="EAL"/>
    <property type="match status" value="1"/>
</dbReference>
<sequence>MAVSPIVEVLCLGVDAAGLGVGEQPQLANEELAFTVATDRPAVHQAFSRSGRWDIILCSAAAFYDLAVDYWLQDDDDGERVASLILVRGPGSQLAPAEAAARGAADLVTHGDREHLAMVMARELAVARLRRRLDEQPATPGQAALLLPRIIDYERPAPISRGAAAAETEAALQIPQLAATAGEITDRHVKALIEHGGLTLEFQAIVPLRQRHDLRAPDAGMFEALLRLRDEQGRLLPPGRFFPAATRHQWLGRLDLWVFRRALSVLAGVQAASGEMPRLFLNLSAETLHAREVGDAVIAAVADARIGYGSLVVEVQRDTLMQDPPALRRLAKTLKANGHGLLLEQFGSADCGLLSAQKDHLTHVKLAAALVQGGDRALLRSDDIRQCVRCARNHGVQVIALAVDDPAMLPGLHALGVDYVQGHLFGLPSEKLVYPALVRTELGPPQGPTRGSSQPG</sequence>
<evidence type="ECO:0000259" key="1">
    <source>
        <dbReference type="PROSITE" id="PS50883"/>
    </source>
</evidence>
<dbReference type="AlphaFoldDB" id="A0A5M8FSA7"/>
<name>A0A5M8FSA7_9GAMM</name>
<comment type="caution">
    <text evidence="2">The sequence shown here is derived from an EMBL/GenBank/DDBJ whole genome shotgun (WGS) entry which is preliminary data.</text>
</comment>
<dbReference type="RefSeq" id="WP_150091384.1">
    <property type="nucleotide sequence ID" value="NZ_JBFUOH010000027.1"/>
</dbReference>
<evidence type="ECO:0000313" key="3">
    <source>
        <dbReference type="Proteomes" id="UP000322981"/>
    </source>
</evidence>
<dbReference type="SUPFAM" id="SSF141868">
    <property type="entry name" value="EAL domain-like"/>
    <property type="match status" value="1"/>
</dbReference>
<dbReference type="Pfam" id="PF00563">
    <property type="entry name" value="EAL"/>
    <property type="match status" value="1"/>
</dbReference>
<protein>
    <submittedName>
        <fullName evidence="2">EAL domain-containing protein</fullName>
    </submittedName>
</protein>
<dbReference type="OrthoDB" id="5753745at2"/>
<dbReference type="GO" id="GO:0071111">
    <property type="term" value="F:cyclic-guanylate-specific phosphodiesterase activity"/>
    <property type="evidence" value="ECO:0007669"/>
    <property type="project" value="InterPro"/>
</dbReference>
<keyword evidence="3" id="KW-1185">Reference proteome</keyword>
<dbReference type="PROSITE" id="PS50883">
    <property type="entry name" value="EAL"/>
    <property type="match status" value="1"/>
</dbReference>
<dbReference type="InterPro" id="IPR050706">
    <property type="entry name" value="Cyclic-di-GMP_PDE-like"/>
</dbReference>
<dbReference type="InterPro" id="IPR001633">
    <property type="entry name" value="EAL_dom"/>
</dbReference>
<dbReference type="PANTHER" id="PTHR33121:SF23">
    <property type="entry name" value="CYCLIC DI-GMP PHOSPHODIESTERASE PDEB"/>
    <property type="match status" value="1"/>
</dbReference>
<evidence type="ECO:0000313" key="2">
    <source>
        <dbReference type="EMBL" id="KAA6186335.1"/>
    </source>
</evidence>
<organism evidence="2 3">
    <name type="scientific">Thiohalocapsa marina</name>
    <dbReference type="NCBI Taxonomy" id="424902"/>
    <lineage>
        <taxon>Bacteria</taxon>
        <taxon>Pseudomonadati</taxon>
        <taxon>Pseudomonadota</taxon>
        <taxon>Gammaproteobacteria</taxon>
        <taxon>Chromatiales</taxon>
        <taxon>Chromatiaceae</taxon>
        <taxon>Thiohalocapsa</taxon>
    </lineage>
</organism>
<feature type="domain" description="EAL" evidence="1">
    <location>
        <begin position="182"/>
        <end position="442"/>
    </location>
</feature>
<reference evidence="2 3" key="1">
    <citation type="submission" date="2019-09" db="EMBL/GenBank/DDBJ databases">
        <title>Whole-genome sequence of the purple sulfur bacterium Thiohalocapsa marina DSM 19078.</title>
        <authorList>
            <person name="Kyndt J.A."/>
            <person name="Meyer T.E."/>
        </authorList>
    </citation>
    <scope>NUCLEOTIDE SEQUENCE [LARGE SCALE GENOMIC DNA]</scope>
    <source>
        <strain evidence="2 3">DSM 19078</strain>
    </source>
</reference>